<evidence type="ECO:0000313" key="2">
    <source>
        <dbReference type="EMBL" id="TFK81633.1"/>
    </source>
</evidence>
<feature type="region of interest" description="Disordered" evidence="1">
    <location>
        <begin position="1"/>
        <end position="46"/>
    </location>
</feature>
<feature type="compositionally biased region" description="Basic and acidic residues" evidence="1">
    <location>
        <begin position="254"/>
        <end position="266"/>
    </location>
</feature>
<feature type="compositionally biased region" description="Polar residues" evidence="1">
    <location>
        <begin position="1"/>
        <end position="11"/>
    </location>
</feature>
<organism evidence="2 3">
    <name type="scientific">Polyporus arcularius HHB13444</name>
    <dbReference type="NCBI Taxonomy" id="1314778"/>
    <lineage>
        <taxon>Eukaryota</taxon>
        <taxon>Fungi</taxon>
        <taxon>Dikarya</taxon>
        <taxon>Basidiomycota</taxon>
        <taxon>Agaricomycotina</taxon>
        <taxon>Agaricomycetes</taxon>
        <taxon>Polyporales</taxon>
        <taxon>Polyporaceae</taxon>
        <taxon>Polyporus</taxon>
    </lineage>
</organism>
<feature type="compositionally biased region" description="Basic and acidic residues" evidence="1">
    <location>
        <begin position="292"/>
        <end position="306"/>
    </location>
</feature>
<protein>
    <submittedName>
        <fullName evidence="2">Uncharacterized protein</fullName>
    </submittedName>
</protein>
<evidence type="ECO:0000256" key="1">
    <source>
        <dbReference type="SAM" id="MobiDB-lite"/>
    </source>
</evidence>
<proteinExistence type="predicted"/>
<evidence type="ECO:0000313" key="3">
    <source>
        <dbReference type="Proteomes" id="UP000308197"/>
    </source>
</evidence>
<gene>
    <name evidence="2" type="ORF">K466DRAFT_568891</name>
</gene>
<dbReference type="EMBL" id="ML211578">
    <property type="protein sequence ID" value="TFK81633.1"/>
    <property type="molecule type" value="Genomic_DNA"/>
</dbReference>
<dbReference type="AlphaFoldDB" id="A0A5C3P796"/>
<sequence length="337" mass="38004">MTLSSTPINQTESEDTQPAPEHTDPDPAPETPRKRLRFSLPYDSPKGPKTIHINTDDYVARPNDIVTDTWVSPDTTSYLYKFINYYNPEGTRFPIHHVPKNLHWTVVDEDPRFMQVTHLERPLLIWILGTLVDASLVTTRAFPTPRVRVVMDFLREHDREAAIALYNQAASTTVSRMETLIALAPTNDNEGPPSYDQIYDARERFEDKSNLKHITQAKLFSGDIVLAECTLVVAEQSKTRLDEDDGSDSDSDEDTSRTTELAEDKAASALQPMSRHNPTHDGVMSINPEPQPIDRPRQMLQEHAHSTDGGGHGWTRRLPSQAWTSTSSTDLHSARRA</sequence>
<reference evidence="2 3" key="1">
    <citation type="journal article" date="2019" name="Nat. Ecol. Evol.">
        <title>Megaphylogeny resolves global patterns of mushroom evolution.</title>
        <authorList>
            <person name="Varga T."/>
            <person name="Krizsan K."/>
            <person name="Foldi C."/>
            <person name="Dima B."/>
            <person name="Sanchez-Garcia M."/>
            <person name="Sanchez-Ramirez S."/>
            <person name="Szollosi G.J."/>
            <person name="Szarkandi J.G."/>
            <person name="Papp V."/>
            <person name="Albert L."/>
            <person name="Andreopoulos W."/>
            <person name="Angelini C."/>
            <person name="Antonin V."/>
            <person name="Barry K.W."/>
            <person name="Bougher N.L."/>
            <person name="Buchanan P."/>
            <person name="Buyck B."/>
            <person name="Bense V."/>
            <person name="Catcheside P."/>
            <person name="Chovatia M."/>
            <person name="Cooper J."/>
            <person name="Damon W."/>
            <person name="Desjardin D."/>
            <person name="Finy P."/>
            <person name="Geml J."/>
            <person name="Haridas S."/>
            <person name="Hughes K."/>
            <person name="Justo A."/>
            <person name="Karasinski D."/>
            <person name="Kautmanova I."/>
            <person name="Kiss B."/>
            <person name="Kocsube S."/>
            <person name="Kotiranta H."/>
            <person name="LaButti K.M."/>
            <person name="Lechner B.E."/>
            <person name="Liimatainen K."/>
            <person name="Lipzen A."/>
            <person name="Lukacs Z."/>
            <person name="Mihaltcheva S."/>
            <person name="Morgado L.N."/>
            <person name="Niskanen T."/>
            <person name="Noordeloos M.E."/>
            <person name="Ohm R.A."/>
            <person name="Ortiz-Santana B."/>
            <person name="Ovrebo C."/>
            <person name="Racz N."/>
            <person name="Riley R."/>
            <person name="Savchenko A."/>
            <person name="Shiryaev A."/>
            <person name="Soop K."/>
            <person name="Spirin V."/>
            <person name="Szebenyi C."/>
            <person name="Tomsovsky M."/>
            <person name="Tulloss R.E."/>
            <person name="Uehling J."/>
            <person name="Grigoriev I.V."/>
            <person name="Vagvolgyi C."/>
            <person name="Papp T."/>
            <person name="Martin F.M."/>
            <person name="Miettinen O."/>
            <person name="Hibbett D.S."/>
            <person name="Nagy L.G."/>
        </authorList>
    </citation>
    <scope>NUCLEOTIDE SEQUENCE [LARGE SCALE GENOMIC DNA]</scope>
    <source>
        <strain evidence="2 3">HHB13444</strain>
    </source>
</reference>
<keyword evidence="3" id="KW-1185">Reference proteome</keyword>
<dbReference type="InParanoid" id="A0A5C3P796"/>
<feature type="compositionally biased region" description="Acidic residues" evidence="1">
    <location>
        <begin position="242"/>
        <end position="253"/>
    </location>
</feature>
<feature type="region of interest" description="Disordered" evidence="1">
    <location>
        <begin position="240"/>
        <end position="337"/>
    </location>
</feature>
<accession>A0A5C3P796</accession>
<feature type="compositionally biased region" description="Polar residues" evidence="1">
    <location>
        <begin position="321"/>
        <end position="331"/>
    </location>
</feature>
<dbReference type="Proteomes" id="UP000308197">
    <property type="component" value="Unassembled WGS sequence"/>
</dbReference>
<name>A0A5C3P796_9APHY</name>